<comment type="caution">
    <text evidence="2">The sequence shown here is derived from an EMBL/GenBank/DDBJ whole genome shotgun (WGS) entry which is preliminary data.</text>
</comment>
<dbReference type="Proteomes" id="UP000067111">
    <property type="component" value="Unassembled WGS sequence"/>
</dbReference>
<evidence type="ECO:0000259" key="1">
    <source>
        <dbReference type="Pfam" id="PF24390"/>
    </source>
</evidence>
<protein>
    <recommendedName>
        <fullName evidence="1">PRTase-CE domain-containing protein</fullName>
    </recommendedName>
</protein>
<dbReference type="RefSeq" id="WP_060756353.1">
    <property type="nucleotide sequence ID" value="NZ_LRMR01000033.1"/>
</dbReference>
<name>A0A0X7JYY4_9PSED</name>
<feature type="domain" description="PRTase-CE" evidence="1">
    <location>
        <begin position="134"/>
        <end position="426"/>
    </location>
</feature>
<dbReference type="OrthoDB" id="8427993at2"/>
<reference evidence="3" key="1">
    <citation type="submission" date="2016-01" db="EMBL/GenBank/DDBJ databases">
        <authorList>
            <person name="Gamez R.M."/>
            <person name="Rodriguez F."/>
            <person name="Bernal J.F."/>
            <person name="Agarwala R."/>
            <person name="Landsman D."/>
            <person name="Marino-Ramirez L."/>
        </authorList>
    </citation>
    <scope>NUCLEOTIDE SEQUENCE [LARGE SCALE GENOMIC DNA]</scope>
    <source>
        <strain evidence="3">Ps006</strain>
    </source>
</reference>
<evidence type="ECO:0000313" key="3">
    <source>
        <dbReference type="Proteomes" id="UP000067111"/>
    </source>
</evidence>
<evidence type="ECO:0000313" key="2">
    <source>
        <dbReference type="EMBL" id="KWU48659.1"/>
    </source>
</evidence>
<gene>
    <name evidence="2" type="ORF">AWV77_22350</name>
</gene>
<dbReference type="AlphaFoldDB" id="A0A0X7JYY4"/>
<proteinExistence type="predicted"/>
<dbReference type="InterPro" id="IPR056920">
    <property type="entry name" value="PRTase-CE"/>
</dbReference>
<organism evidence="2 3">
    <name type="scientific">Pseudomonas palleroniana</name>
    <dbReference type="NCBI Taxonomy" id="191390"/>
    <lineage>
        <taxon>Bacteria</taxon>
        <taxon>Pseudomonadati</taxon>
        <taxon>Pseudomonadota</taxon>
        <taxon>Gammaproteobacteria</taxon>
        <taxon>Pseudomonadales</taxon>
        <taxon>Pseudomonadaceae</taxon>
        <taxon>Pseudomonas</taxon>
    </lineage>
</organism>
<accession>A0A0X7JYY4</accession>
<dbReference type="Pfam" id="PF24390">
    <property type="entry name" value="PRTase-CE"/>
    <property type="match status" value="1"/>
</dbReference>
<sequence>MDAYFEAVQQPVLILVAYERDLVPLIEKLAGVCISGWEKYISVRGYDPKRQNFEAYTDGVIDDYLEYKAERVYYQRSTLDGGLLKKSGVASRPCGSFNTIFSEVSSLLKGMGLHWLPHAEREWAKSAIKSTNPERWIQQFSEIDQKQVGISILKSLRVFTSDELSAAFRLPKSEEIGFKVAHAFISEDEPGSSSIAVQNILEHMHPEGAVVPLDLSRDDALDVVDCDILYIYEDGLWSGVELVKRLCRIQELNGFRDSSLHVVFKYCVTSDAGLTAARLFTLRSALGRFSFPSATKRFHFDFFKKGTDTRFPNLPDYSWETVRAAIDDSIEPYAFSDEKLWPDGTANAMAVCADIGAQLLTARMEKSPKGGEEAQASVINQRKLGAMSFGSTMVFEYSVPKPVLPILWLQGDVIVNGKVVSWRPLFWDARRIGKVEHHI</sequence>
<dbReference type="EMBL" id="LRMR01000033">
    <property type="protein sequence ID" value="KWU48659.1"/>
    <property type="molecule type" value="Genomic_DNA"/>
</dbReference>